<keyword evidence="5" id="KW-1185">Reference proteome</keyword>
<sequence>MASPAGKDAEHPGASWIDEHSVRRLCIAVIAATQDRMIREGRLAPDTHIHVAMIRAAGEPDAIRIDEPDLGLDSLARIDLVSDLTGFFDLSATGAEDYLLIERTLGAWVRRIAWHLDHMGGDAAIGFSTSGSTGKPRIILRGRAELDHEIRAIVSGVLPNRPERVLSLVSPRHLYGFLWGILLPRALGVECLELDAASPTGIARKARPGDLIVATPFQWDRCSALGLLPGKICGVSSGGATTEETWSVAGALRLEWFLEIYGSTETGGVGVRRSDQEPFLLFPNLARIGDGVSRRGSTSEIALPDRIEWQDATRFRLGGRKDGVVQVAATNVDPQEVAARIAALPGVSDAAVRLGGERLKAFVVPMPGRDLTELDAGIRRAMTALPPPARPDRITFGVSIPRTAMGKLSDW</sequence>
<dbReference type="Proteomes" id="UP000022447">
    <property type="component" value="Unassembled WGS sequence"/>
</dbReference>
<dbReference type="SUPFAM" id="SSF56801">
    <property type="entry name" value="Acetyl-CoA synthetase-like"/>
    <property type="match status" value="1"/>
</dbReference>
<reference evidence="4 5" key="1">
    <citation type="submission" date="2014-01" db="EMBL/GenBank/DDBJ databases">
        <title>Roseivivax halodurans JCM 10272 Genome Sequencing.</title>
        <authorList>
            <person name="Lai Q."/>
            <person name="Li G."/>
            <person name="Shao Z."/>
        </authorList>
    </citation>
    <scope>NUCLEOTIDE SEQUENCE [LARGE SCALE GENOMIC DNA]</scope>
    <source>
        <strain evidence="4 5">JCM 10272</strain>
    </source>
</reference>
<evidence type="ECO:0000313" key="5">
    <source>
        <dbReference type="Proteomes" id="UP000022447"/>
    </source>
</evidence>
<dbReference type="InterPro" id="IPR042099">
    <property type="entry name" value="ANL_N_sf"/>
</dbReference>
<dbReference type="STRING" id="1449350.OCH239_11900"/>
<dbReference type="EC" id="6.2.1.12" evidence="2"/>
<evidence type="ECO:0000256" key="2">
    <source>
        <dbReference type="NCBIfam" id="TIGR02372"/>
    </source>
</evidence>
<dbReference type="Gene3D" id="3.40.50.12780">
    <property type="entry name" value="N-terminal domain of ligase-like"/>
    <property type="match status" value="1"/>
</dbReference>
<accession>X7EIF1</accession>
<dbReference type="InterPro" id="IPR050237">
    <property type="entry name" value="ATP-dep_AMP-bd_enzyme"/>
</dbReference>
<dbReference type="RefSeq" id="WP_051489266.1">
    <property type="nucleotide sequence ID" value="NZ_JALZ01000003.1"/>
</dbReference>
<evidence type="ECO:0000256" key="1">
    <source>
        <dbReference type="ARBA" id="ARBA00022598"/>
    </source>
</evidence>
<dbReference type="PANTHER" id="PTHR43767:SF8">
    <property type="entry name" value="LONG-CHAIN-FATTY-ACID--COA LIGASE"/>
    <property type="match status" value="1"/>
</dbReference>
<dbReference type="InterPro" id="IPR025110">
    <property type="entry name" value="AMP-bd_C"/>
</dbReference>
<dbReference type="GO" id="GO:0016207">
    <property type="term" value="F:4-coumarate-CoA ligase activity"/>
    <property type="evidence" value="ECO:0007669"/>
    <property type="project" value="UniProtKB-EC"/>
</dbReference>
<evidence type="ECO:0000259" key="3">
    <source>
        <dbReference type="Pfam" id="PF13193"/>
    </source>
</evidence>
<organism evidence="4 5">
    <name type="scientific">Roseivivax halodurans JCM 10272</name>
    <dbReference type="NCBI Taxonomy" id="1449350"/>
    <lineage>
        <taxon>Bacteria</taxon>
        <taxon>Pseudomonadati</taxon>
        <taxon>Pseudomonadota</taxon>
        <taxon>Alphaproteobacteria</taxon>
        <taxon>Rhodobacterales</taxon>
        <taxon>Roseobacteraceae</taxon>
        <taxon>Roseivivax</taxon>
    </lineage>
</organism>
<dbReference type="Gene3D" id="3.30.300.30">
    <property type="match status" value="1"/>
</dbReference>
<dbReference type="AlphaFoldDB" id="X7EIF1"/>
<dbReference type="PATRIC" id="fig|1449350.3.peg.992"/>
<name>X7EIF1_9RHOB</name>
<feature type="domain" description="AMP-binding enzyme C-terminal" evidence="3">
    <location>
        <begin position="336"/>
        <end position="407"/>
    </location>
</feature>
<gene>
    <name evidence="4" type="ORF">OCH239_11900</name>
</gene>
<dbReference type="GO" id="GO:0009698">
    <property type="term" value="P:phenylpropanoid metabolic process"/>
    <property type="evidence" value="ECO:0007669"/>
    <property type="project" value="InterPro"/>
</dbReference>
<dbReference type="InterPro" id="IPR012743">
    <property type="entry name" value="4_coum_CoA_lig"/>
</dbReference>
<comment type="caution">
    <text evidence="4">The sequence shown here is derived from an EMBL/GenBank/DDBJ whole genome shotgun (WGS) entry which is preliminary data.</text>
</comment>
<dbReference type="EMBL" id="JALZ01000003">
    <property type="protein sequence ID" value="ETX15874.1"/>
    <property type="molecule type" value="Genomic_DNA"/>
</dbReference>
<dbReference type="OrthoDB" id="9787658at2"/>
<dbReference type="eggNOG" id="COG0318">
    <property type="taxonomic scope" value="Bacteria"/>
</dbReference>
<dbReference type="Pfam" id="PF13193">
    <property type="entry name" value="AMP-binding_C"/>
    <property type="match status" value="1"/>
</dbReference>
<evidence type="ECO:0000313" key="4">
    <source>
        <dbReference type="EMBL" id="ETX15874.1"/>
    </source>
</evidence>
<dbReference type="PANTHER" id="PTHR43767">
    <property type="entry name" value="LONG-CHAIN-FATTY-ACID--COA LIGASE"/>
    <property type="match status" value="1"/>
</dbReference>
<protein>
    <recommendedName>
        <fullName evidence="2">4-coumarate--CoA ligase</fullName>
        <ecNumber evidence="2">6.2.1.12</ecNumber>
    </recommendedName>
</protein>
<keyword evidence="1 4" id="KW-0436">Ligase</keyword>
<dbReference type="NCBIfam" id="TIGR02372">
    <property type="entry name" value="4_coum_CoA_lig"/>
    <property type="match status" value="1"/>
</dbReference>
<dbReference type="InterPro" id="IPR045851">
    <property type="entry name" value="AMP-bd_C_sf"/>
</dbReference>
<proteinExistence type="predicted"/>